<feature type="transmembrane region" description="Helical" evidence="6">
    <location>
        <begin position="97"/>
        <end position="115"/>
    </location>
</feature>
<comment type="subcellular location">
    <subcellularLocation>
        <location evidence="1">Cell membrane</location>
        <topology evidence="1">Multi-pass membrane protein</topology>
    </subcellularLocation>
</comment>
<evidence type="ECO:0000259" key="7">
    <source>
        <dbReference type="Pfam" id="PF10035"/>
    </source>
</evidence>
<keyword evidence="4 6" id="KW-1133">Transmembrane helix</keyword>
<accession>A0A1M6PI77</accession>
<dbReference type="InterPro" id="IPR019264">
    <property type="entry name" value="DUF2179"/>
</dbReference>
<dbReference type="InterPro" id="IPR051461">
    <property type="entry name" value="UPF0750_membrane"/>
</dbReference>
<feature type="transmembrane region" description="Helical" evidence="6">
    <location>
        <begin position="170"/>
        <end position="190"/>
    </location>
</feature>
<dbReference type="InterPro" id="IPR015867">
    <property type="entry name" value="N-reg_PII/ATP_PRibTrfase_C"/>
</dbReference>
<feature type="domain" description="DUF2179" evidence="7">
    <location>
        <begin position="243"/>
        <end position="297"/>
    </location>
</feature>
<evidence type="ECO:0000256" key="6">
    <source>
        <dbReference type="SAM" id="Phobius"/>
    </source>
</evidence>
<dbReference type="Pfam" id="PF02588">
    <property type="entry name" value="YitT_membrane"/>
    <property type="match status" value="1"/>
</dbReference>
<feature type="transmembrane region" description="Helical" evidence="6">
    <location>
        <begin position="127"/>
        <end position="149"/>
    </location>
</feature>
<proteinExistence type="predicted"/>
<dbReference type="STRING" id="1121331.SAMN02745248_01711"/>
<keyword evidence="3 6" id="KW-0812">Transmembrane</keyword>
<dbReference type="OrthoDB" id="3180973at2"/>
<protein>
    <submittedName>
        <fullName evidence="8">Uncharacterized membrane-anchored protein YitT, contains DUF161 and DUF2179 domains</fullName>
    </submittedName>
</protein>
<organism evidence="8 9">
    <name type="scientific">Hathewaya proteolytica DSM 3090</name>
    <dbReference type="NCBI Taxonomy" id="1121331"/>
    <lineage>
        <taxon>Bacteria</taxon>
        <taxon>Bacillati</taxon>
        <taxon>Bacillota</taxon>
        <taxon>Clostridia</taxon>
        <taxon>Eubacteriales</taxon>
        <taxon>Clostridiaceae</taxon>
        <taxon>Hathewaya</taxon>
    </lineage>
</organism>
<evidence type="ECO:0000256" key="2">
    <source>
        <dbReference type="ARBA" id="ARBA00022475"/>
    </source>
</evidence>
<evidence type="ECO:0000256" key="3">
    <source>
        <dbReference type="ARBA" id="ARBA00022692"/>
    </source>
</evidence>
<feature type="transmembrane region" description="Helical" evidence="6">
    <location>
        <begin position="55"/>
        <end position="76"/>
    </location>
</feature>
<dbReference type="Gene3D" id="3.30.70.120">
    <property type="match status" value="1"/>
</dbReference>
<evidence type="ECO:0000313" key="8">
    <source>
        <dbReference type="EMBL" id="SHK07651.1"/>
    </source>
</evidence>
<evidence type="ECO:0000313" key="9">
    <source>
        <dbReference type="Proteomes" id="UP000183952"/>
    </source>
</evidence>
<name>A0A1M6PI77_9CLOT</name>
<dbReference type="Pfam" id="PF10035">
    <property type="entry name" value="DUF2179"/>
    <property type="match status" value="1"/>
</dbReference>
<feature type="transmembrane region" description="Helical" evidence="6">
    <location>
        <begin position="196"/>
        <end position="214"/>
    </location>
</feature>
<keyword evidence="5 6" id="KW-0472">Membrane</keyword>
<gene>
    <name evidence="8" type="ORF">SAMN02745248_01711</name>
</gene>
<dbReference type="RefSeq" id="WP_084672165.1">
    <property type="nucleotide sequence ID" value="NZ_FRAD01000013.1"/>
</dbReference>
<evidence type="ECO:0000256" key="4">
    <source>
        <dbReference type="ARBA" id="ARBA00022989"/>
    </source>
</evidence>
<dbReference type="PANTHER" id="PTHR33545:SF5">
    <property type="entry name" value="UPF0750 MEMBRANE PROTEIN YITT"/>
    <property type="match status" value="1"/>
</dbReference>
<evidence type="ECO:0000256" key="5">
    <source>
        <dbReference type="ARBA" id="ARBA00023136"/>
    </source>
</evidence>
<dbReference type="AlphaFoldDB" id="A0A1M6PI77"/>
<keyword evidence="9" id="KW-1185">Reference proteome</keyword>
<dbReference type="Proteomes" id="UP000183952">
    <property type="component" value="Unassembled WGS sequence"/>
</dbReference>
<dbReference type="PANTHER" id="PTHR33545">
    <property type="entry name" value="UPF0750 MEMBRANE PROTEIN YITT-RELATED"/>
    <property type="match status" value="1"/>
</dbReference>
<feature type="transmembrane region" description="Helical" evidence="6">
    <location>
        <begin position="28"/>
        <end position="49"/>
    </location>
</feature>
<dbReference type="InterPro" id="IPR003740">
    <property type="entry name" value="YitT"/>
</dbReference>
<reference evidence="8 9" key="1">
    <citation type="submission" date="2016-11" db="EMBL/GenBank/DDBJ databases">
        <authorList>
            <person name="Jaros S."/>
            <person name="Januszkiewicz K."/>
            <person name="Wedrychowicz H."/>
        </authorList>
    </citation>
    <scope>NUCLEOTIDE SEQUENCE [LARGE SCALE GENOMIC DNA]</scope>
    <source>
        <strain evidence="8 9">DSM 3090</strain>
    </source>
</reference>
<sequence>MSCLKNSRCSIEMGEIQIKQTNKKKSVWIDYLMIMIGCTITSISINKFLSPNNMVMGGLAGIAIIVQAFAPVPIWLTNILVNGPLLLISVKQRGFSYAARVIFAVAYLSFALWYTDFIPQSLFGTPDLFLCSTIGAVLFGGGIGVVIRASASTGGTDLMANILHYKFKSISISTFLLIIDSAVILGGAATFGLRKAMYALIAVYISSHVISMILDGMHFAKEALIISDKIDDVAQELSKKIKRGATSIRGMGMYTKTERNMILMLVSKKESFKLQQIVKSVDPEAFIRITDVREVIGRGFKEEI</sequence>
<dbReference type="CDD" id="cd16380">
    <property type="entry name" value="YitT_C"/>
    <property type="match status" value="1"/>
</dbReference>
<keyword evidence="2" id="KW-1003">Cell membrane</keyword>
<evidence type="ECO:0000256" key="1">
    <source>
        <dbReference type="ARBA" id="ARBA00004651"/>
    </source>
</evidence>
<dbReference type="GO" id="GO:0005886">
    <property type="term" value="C:plasma membrane"/>
    <property type="evidence" value="ECO:0007669"/>
    <property type="project" value="UniProtKB-SubCell"/>
</dbReference>
<dbReference type="PIRSF" id="PIRSF006483">
    <property type="entry name" value="Membrane_protein_YitT"/>
    <property type="match status" value="1"/>
</dbReference>
<dbReference type="EMBL" id="FRAD01000013">
    <property type="protein sequence ID" value="SHK07651.1"/>
    <property type="molecule type" value="Genomic_DNA"/>
</dbReference>